<reference evidence="1" key="1">
    <citation type="journal article" date="2020" name="Nature">
        <title>Giant virus diversity and host interactions through global metagenomics.</title>
        <authorList>
            <person name="Schulz F."/>
            <person name="Roux S."/>
            <person name="Paez-Espino D."/>
            <person name="Jungbluth S."/>
            <person name="Walsh D.A."/>
            <person name="Denef V.J."/>
            <person name="McMahon K.D."/>
            <person name="Konstantinidis K.T."/>
            <person name="Eloe-Fadrosh E.A."/>
            <person name="Kyrpides N.C."/>
            <person name="Woyke T."/>
        </authorList>
    </citation>
    <scope>NUCLEOTIDE SEQUENCE</scope>
    <source>
        <strain evidence="1">GVMAG-M-3300013004-44</strain>
    </source>
</reference>
<accession>A0A6C0BIK0</accession>
<organism evidence="1">
    <name type="scientific">viral metagenome</name>
    <dbReference type="NCBI Taxonomy" id="1070528"/>
    <lineage>
        <taxon>unclassified sequences</taxon>
        <taxon>metagenomes</taxon>
        <taxon>organismal metagenomes</taxon>
    </lineage>
</organism>
<dbReference type="AlphaFoldDB" id="A0A6C0BIK0"/>
<evidence type="ECO:0000313" key="1">
    <source>
        <dbReference type="EMBL" id="QHS91228.1"/>
    </source>
</evidence>
<dbReference type="EMBL" id="MN739156">
    <property type="protein sequence ID" value="QHS91228.1"/>
    <property type="molecule type" value="Genomic_DNA"/>
</dbReference>
<proteinExistence type="predicted"/>
<protein>
    <submittedName>
        <fullName evidence="1">Uncharacterized protein</fullName>
    </submittedName>
</protein>
<sequence length="280" mass="31784">MNRLERDNQFITNRINSGQPFFIGRIAGIELKIAYSLLYRRAFDMVHEMKELENNAGIHVKDMDSLRAYADQLVLAYDHCTAIAEWETTGAVFAITGDGQRLIAERTPSIPKIVAQSLEPYYVSPSWMPALSGKKVLIIHPFAKTIHQQIPLLPKLFPGREWFHHSIITCIAPPLTLAGNHQNKDWQVHLDDFLVTIPEGFDVALVAAGGYGMLIADHIFTKMNRSVMYIGGALQLFFGIIGKRWFDNKEILALVNDDWIRPLSIDKPTNFSKVEKGCYW</sequence>
<name>A0A6C0BIK0_9ZZZZ</name>